<comment type="caution">
    <text evidence="2">The sequence shown here is derived from an EMBL/GenBank/DDBJ whole genome shotgun (WGS) entry which is preliminary data.</text>
</comment>
<sequence>MLIGHFKERGARYKIDVLVVLVLVFIPYLSAIFLSGLVINLYRDILSFFIKYITCAVKDKCRMT</sequence>
<evidence type="ECO:0000313" key="2">
    <source>
        <dbReference type="EMBL" id="MPN15978.1"/>
    </source>
</evidence>
<proteinExistence type="predicted"/>
<feature type="transmembrane region" description="Helical" evidence="1">
    <location>
        <begin position="17"/>
        <end position="42"/>
    </location>
</feature>
<keyword evidence="1" id="KW-0472">Membrane</keyword>
<keyword evidence="1" id="KW-0812">Transmembrane</keyword>
<dbReference type="AlphaFoldDB" id="A0A645FNG9"/>
<protein>
    <submittedName>
        <fullName evidence="2">Uncharacterized protein</fullName>
    </submittedName>
</protein>
<evidence type="ECO:0000256" key="1">
    <source>
        <dbReference type="SAM" id="Phobius"/>
    </source>
</evidence>
<accession>A0A645FNG9</accession>
<gene>
    <name evidence="2" type="ORF">SDC9_163314</name>
</gene>
<organism evidence="2">
    <name type="scientific">bioreactor metagenome</name>
    <dbReference type="NCBI Taxonomy" id="1076179"/>
    <lineage>
        <taxon>unclassified sequences</taxon>
        <taxon>metagenomes</taxon>
        <taxon>ecological metagenomes</taxon>
    </lineage>
</organism>
<name>A0A645FNG9_9ZZZZ</name>
<reference evidence="2" key="1">
    <citation type="submission" date="2019-08" db="EMBL/GenBank/DDBJ databases">
        <authorList>
            <person name="Kucharzyk K."/>
            <person name="Murdoch R.W."/>
            <person name="Higgins S."/>
            <person name="Loffler F."/>
        </authorList>
    </citation>
    <scope>NUCLEOTIDE SEQUENCE</scope>
</reference>
<keyword evidence="1" id="KW-1133">Transmembrane helix</keyword>
<dbReference type="EMBL" id="VSSQ01062868">
    <property type="protein sequence ID" value="MPN15978.1"/>
    <property type="molecule type" value="Genomic_DNA"/>
</dbReference>